<dbReference type="InterPro" id="IPR051083">
    <property type="entry name" value="GrpII_Intron_Splice-Mob/Def"/>
</dbReference>
<dbReference type="AlphaFoldDB" id="A0A923LLN3"/>
<keyword evidence="3" id="KW-1185">Reference proteome</keyword>
<sequence>MSRKIYKDKYYTHLDVKKHHKDYQQRVQNINWVSRHGFYPFIHFKMDCSKYTFIENGKKDIKPKERDIYYAAHIDRFIYEYYGNRLNNKYNEYMKSNGISRVSTAYRNCTPGKCNIDFAKEVFEYIVKCESAYIFVGDFSQFFDNLDHKYLKEKIKCVINEESLDAADYAIYKNITKFTYIEADDIESEKGLLRRDMRGMDKYFETDEFHEFKKNHLRKNLKDYQIPQGSSISAVYANVYMIDFDKKINDFITSQKGMYRRYCDDIIIVVPMTQEDVKGKNEEIAKFIYSTRDGIPNLELNEDKTEHFFYDNGIIEKIKGKSNLINYLGFTFDGKTVRIRDKSLFKFYCRAYRKIKKVKENTDEKSFNAGKKAIYHSYTHLGASKYSKDHGNFLTYAYKADEIFSQSKLLVSDIRNQVKKHWYKIDSKLKE</sequence>
<dbReference type="InterPro" id="IPR043502">
    <property type="entry name" value="DNA/RNA_pol_sf"/>
</dbReference>
<dbReference type="GO" id="GO:0003964">
    <property type="term" value="F:RNA-directed DNA polymerase activity"/>
    <property type="evidence" value="ECO:0007669"/>
    <property type="project" value="UniProtKB-KW"/>
</dbReference>
<dbReference type="CDD" id="cd01651">
    <property type="entry name" value="RT_G2_intron"/>
    <property type="match status" value="1"/>
</dbReference>
<feature type="domain" description="Reverse transcriptase" evidence="1">
    <location>
        <begin position="1"/>
        <end position="332"/>
    </location>
</feature>
<keyword evidence="2" id="KW-0808">Transferase</keyword>
<dbReference type="PANTHER" id="PTHR34047:SF8">
    <property type="entry name" value="PROTEIN YKFC"/>
    <property type="match status" value="1"/>
</dbReference>
<dbReference type="RefSeq" id="WP_186865972.1">
    <property type="nucleotide sequence ID" value="NZ_JACOPH010000001.1"/>
</dbReference>
<dbReference type="PANTHER" id="PTHR34047">
    <property type="entry name" value="NUCLEAR INTRON MATURASE 1, MITOCHONDRIAL-RELATED"/>
    <property type="match status" value="1"/>
</dbReference>
<gene>
    <name evidence="2" type="ORF">H8S17_01805</name>
</gene>
<dbReference type="SUPFAM" id="SSF56672">
    <property type="entry name" value="DNA/RNA polymerases"/>
    <property type="match status" value="1"/>
</dbReference>
<dbReference type="Pfam" id="PF00078">
    <property type="entry name" value="RVT_1"/>
    <property type="match status" value="1"/>
</dbReference>
<protein>
    <submittedName>
        <fullName evidence="2">Group II intron reverse transcriptase domain-containing protein</fullName>
    </submittedName>
</protein>
<name>A0A923LLN3_9FIRM</name>
<dbReference type="EMBL" id="JACOPH010000001">
    <property type="protein sequence ID" value="MBC5712953.1"/>
    <property type="molecule type" value="Genomic_DNA"/>
</dbReference>
<evidence type="ECO:0000313" key="3">
    <source>
        <dbReference type="Proteomes" id="UP000606720"/>
    </source>
</evidence>
<organism evidence="2 3">
    <name type="scientific">Roseburia zhanii</name>
    <dbReference type="NCBI Taxonomy" id="2763064"/>
    <lineage>
        <taxon>Bacteria</taxon>
        <taxon>Bacillati</taxon>
        <taxon>Bacillota</taxon>
        <taxon>Clostridia</taxon>
        <taxon>Lachnospirales</taxon>
        <taxon>Lachnospiraceae</taxon>
        <taxon>Roseburia</taxon>
    </lineage>
</organism>
<dbReference type="InterPro" id="IPR000477">
    <property type="entry name" value="RT_dom"/>
</dbReference>
<evidence type="ECO:0000259" key="1">
    <source>
        <dbReference type="PROSITE" id="PS50878"/>
    </source>
</evidence>
<dbReference type="Proteomes" id="UP000606720">
    <property type="component" value="Unassembled WGS sequence"/>
</dbReference>
<dbReference type="PROSITE" id="PS50878">
    <property type="entry name" value="RT_POL"/>
    <property type="match status" value="1"/>
</dbReference>
<accession>A0A923LLN3</accession>
<evidence type="ECO:0000313" key="2">
    <source>
        <dbReference type="EMBL" id="MBC5712953.1"/>
    </source>
</evidence>
<reference evidence="2" key="1">
    <citation type="submission" date="2020-08" db="EMBL/GenBank/DDBJ databases">
        <title>Genome public.</title>
        <authorList>
            <person name="Liu C."/>
            <person name="Sun Q."/>
        </authorList>
    </citation>
    <scope>NUCLEOTIDE SEQUENCE</scope>
    <source>
        <strain evidence="2">BX1005</strain>
    </source>
</reference>
<keyword evidence="2" id="KW-0548">Nucleotidyltransferase</keyword>
<keyword evidence="2" id="KW-0695">RNA-directed DNA polymerase</keyword>
<comment type="caution">
    <text evidence="2">The sequence shown here is derived from an EMBL/GenBank/DDBJ whole genome shotgun (WGS) entry which is preliminary data.</text>
</comment>
<proteinExistence type="predicted"/>